<dbReference type="InterPro" id="IPR036074">
    <property type="entry name" value="CbiD_sf"/>
</dbReference>
<reference evidence="6" key="1">
    <citation type="journal article" date="2020" name="bioRxiv">
        <title>A rank-normalized archaeal taxonomy based on genome phylogeny resolves widespread incomplete and uneven classifications.</title>
        <authorList>
            <person name="Rinke C."/>
            <person name="Chuvochina M."/>
            <person name="Mussig A.J."/>
            <person name="Chaumeil P.-A."/>
            <person name="Waite D.W."/>
            <person name="Whitman W.B."/>
            <person name="Parks D.H."/>
            <person name="Hugenholtz P."/>
        </authorList>
    </citation>
    <scope>NUCLEOTIDE SEQUENCE</scope>
    <source>
        <strain evidence="6">UBA8853</strain>
    </source>
</reference>
<dbReference type="PANTHER" id="PTHR35863:SF1">
    <property type="entry name" value="COBALT-PRECORRIN-5B C(1)-METHYLTRANSFERASE"/>
    <property type="match status" value="1"/>
</dbReference>
<evidence type="ECO:0000256" key="1">
    <source>
        <dbReference type="ARBA" id="ARBA00022573"/>
    </source>
</evidence>
<evidence type="ECO:0000313" key="7">
    <source>
        <dbReference type="Proteomes" id="UP000619545"/>
    </source>
</evidence>
<dbReference type="HAMAP" id="MF_00787">
    <property type="entry name" value="CbiD"/>
    <property type="match status" value="1"/>
</dbReference>
<comment type="similarity">
    <text evidence="5">Belongs to the CbiD family.</text>
</comment>
<evidence type="ECO:0000256" key="3">
    <source>
        <dbReference type="ARBA" id="ARBA00022679"/>
    </source>
</evidence>
<evidence type="ECO:0000256" key="2">
    <source>
        <dbReference type="ARBA" id="ARBA00022603"/>
    </source>
</evidence>
<dbReference type="Proteomes" id="UP000619545">
    <property type="component" value="Unassembled WGS sequence"/>
</dbReference>
<dbReference type="Gene3D" id="3.30.2110.10">
    <property type="entry name" value="CbiD-like"/>
    <property type="match status" value="1"/>
</dbReference>
<sequence>MNDLLDPIRGIPVDLELVRRELDVDLPTARYLVRTGLITTDGARVLRRGPTTGTCATAAAKAAAIRLLEGRTVRTVRVRLPVGTVIGVRISRVGGDPSEARVRKPGSDDHVDVTTGVTIAARVEETGSEGVEIRAGRGVGETPSGKPAISEAVREQIVDNLRYLVDSYGVGLRVTIEVPDGEEIARKTLAHRHGIEGGISILGTKGLVDPNSEEAIEGSIRSDLRYVERVPCLVTGYRTMDRARRLGIPSRDIVNCHGRYDLALEAVKTGVPADGEVKRFDAVLIFGMPGKLLKLAAGAYNTHAKVADARRESLVTRLVEIGRPDLAVEAARHEGLISEFLRSLDPDVRRELFERVCELVEERVSSDHDLECGCALYFRADDSEEVVEGEGWKRLVRGYDDDLIGRPKG</sequence>
<comment type="caution">
    <text evidence="6">The sequence shown here is derived from an EMBL/GenBank/DDBJ whole genome shotgun (WGS) entry which is preliminary data.</text>
</comment>
<protein>
    <recommendedName>
        <fullName evidence="5">Cobalt-precorrin-5B C(1)-methyltransferase</fullName>
        <ecNumber evidence="5">2.1.1.195</ecNumber>
    </recommendedName>
    <alternativeName>
        <fullName evidence="5">Cobalt-precorrin-6A synthase</fullName>
    </alternativeName>
</protein>
<comment type="pathway">
    <text evidence="5">Cofactor biosynthesis; adenosylcobalamin biosynthesis; cob(II)yrinate a,c-diamide from sirohydrochlorin (anaerobic route): step 6/10.</text>
</comment>
<dbReference type="EC" id="2.1.1.195" evidence="5"/>
<dbReference type="GO" id="GO:0019251">
    <property type="term" value="P:anaerobic cobalamin biosynthetic process"/>
    <property type="evidence" value="ECO:0007669"/>
    <property type="project" value="UniProtKB-UniRule"/>
</dbReference>
<dbReference type="PANTHER" id="PTHR35863">
    <property type="entry name" value="COBALT-PRECORRIN-5B C(1)-METHYLTRANSFERASE"/>
    <property type="match status" value="1"/>
</dbReference>
<accession>A0A832THZ2</accession>
<dbReference type="PIRSF" id="PIRSF026782">
    <property type="entry name" value="CbiD"/>
    <property type="match status" value="1"/>
</dbReference>
<dbReference type="SUPFAM" id="SSF111342">
    <property type="entry name" value="CbiD-like"/>
    <property type="match status" value="1"/>
</dbReference>
<dbReference type="GO" id="GO:0008168">
    <property type="term" value="F:methyltransferase activity"/>
    <property type="evidence" value="ECO:0007669"/>
    <property type="project" value="UniProtKB-UniRule"/>
</dbReference>
<organism evidence="6 7">
    <name type="scientific">Methanopyrus kandleri</name>
    <dbReference type="NCBI Taxonomy" id="2320"/>
    <lineage>
        <taxon>Archaea</taxon>
        <taxon>Methanobacteriati</taxon>
        <taxon>Methanobacteriota</taxon>
        <taxon>Methanomada group</taxon>
        <taxon>Methanopyri</taxon>
        <taxon>Methanopyrales</taxon>
        <taxon>Methanopyraceae</taxon>
        <taxon>Methanopyrus</taxon>
    </lineage>
</organism>
<keyword evidence="4 5" id="KW-0949">S-adenosyl-L-methionine</keyword>
<dbReference type="UniPathway" id="UPA00148">
    <property type="reaction ID" value="UER00227"/>
</dbReference>
<dbReference type="SMR" id="A0A832THZ2"/>
<dbReference type="EMBL" id="DUJS01000004">
    <property type="protein sequence ID" value="HII70513.1"/>
    <property type="molecule type" value="Genomic_DNA"/>
</dbReference>
<dbReference type="RefSeq" id="WP_011018704.1">
    <property type="nucleotide sequence ID" value="NZ_DUJS01000004.1"/>
</dbReference>
<comment type="function">
    <text evidence="5">Catalyzes the methylation of C-1 in cobalt-precorrin-5B to form cobalt-precorrin-6A.</text>
</comment>
<keyword evidence="2 5" id="KW-0489">Methyltransferase</keyword>
<keyword evidence="3 5" id="KW-0808">Transferase</keyword>
<dbReference type="InterPro" id="IPR002748">
    <property type="entry name" value="CbiD"/>
</dbReference>
<keyword evidence="1 5" id="KW-0169">Cobalamin biosynthesis</keyword>
<name>A0A832THZ2_9EURY</name>
<dbReference type="AlphaFoldDB" id="A0A832THZ2"/>
<proteinExistence type="inferred from homology"/>
<dbReference type="OMA" id="FHTHHHL"/>
<evidence type="ECO:0000256" key="5">
    <source>
        <dbReference type="HAMAP-Rule" id="MF_00787"/>
    </source>
</evidence>
<dbReference type="GeneID" id="1477637"/>
<comment type="catalytic activity">
    <reaction evidence="5">
        <text>Co-precorrin-5B + S-adenosyl-L-methionine = Co-precorrin-6A + S-adenosyl-L-homocysteine</text>
        <dbReference type="Rhea" id="RHEA:26285"/>
        <dbReference type="ChEBI" id="CHEBI:57856"/>
        <dbReference type="ChEBI" id="CHEBI:59789"/>
        <dbReference type="ChEBI" id="CHEBI:60063"/>
        <dbReference type="ChEBI" id="CHEBI:60064"/>
        <dbReference type="EC" id="2.1.1.195"/>
    </reaction>
</comment>
<dbReference type="NCBIfam" id="TIGR00312">
    <property type="entry name" value="cbiD"/>
    <property type="match status" value="1"/>
</dbReference>
<evidence type="ECO:0000256" key="4">
    <source>
        <dbReference type="ARBA" id="ARBA00022691"/>
    </source>
</evidence>
<dbReference type="GO" id="GO:0032259">
    <property type="term" value="P:methylation"/>
    <property type="evidence" value="ECO:0007669"/>
    <property type="project" value="UniProtKB-KW"/>
</dbReference>
<dbReference type="Pfam" id="PF01888">
    <property type="entry name" value="CbiD"/>
    <property type="match status" value="1"/>
</dbReference>
<evidence type="ECO:0000313" key="6">
    <source>
        <dbReference type="EMBL" id="HII70513.1"/>
    </source>
</evidence>
<gene>
    <name evidence="5" type="primary">cbiD</name>
    <name evidence="6" type="ORF">HA336_04690</name>
</gene>